<evidence type="ECO:0000313" key="1">
    <source>
        <dbReference type="EMBL" id="MEY9809862.1"/>
    </source>
</evidence>
<comment type="caution">
    <text evidence="1">The sequence shown here is derived from an EMBL/GenBank/DDBJ whole genome shotgun (WGS) entry which is preliminary data.</text>
</comment>
<name>A0ACC6UED1_STRAO</name>
<gene>
    <name evidence="1" type="ORF">RKD21_000119</name>
</gene>
<sequence>MEGCPSEASIKADIDNAVADTGTVLAQILSLAPNARRSRVSS</sequence>
<reference evidence="1" key="1">
    <citation type="submission" date="2024-07" db="EMBL/GenBank/DDBJ databases">
        <title>Genome sequencing of plant associated microbes to promote plant fitness in Sorghum bicolor and Oryza sativa.</title>
        <authorList>
            <person name="Coleman-Derr D."/>
        </authorList>
    </citation>
    <scope>NUCLEOTIDE SEQUENCE</scope>
    <source>
        <strain evidence="1">SAI-173</strain>
    </source>
</reference>
<accession>A0ACC6UED1</accession>
<keyword evidence="2" id="KW-1185">Reference proteome</keyword>
<dbReference type="Proteomes" id="UP001565447">
    <property type="component" value="Unassembled WGS sequence"/>
</dbReference>
<protein>
    <submittedName>
        <fullName evidence="1">Uncharacterized protein</fullName>
    </submittedName>
</protein>
<evidence type="ECO:0000313" key="2">
    <source>
        <dbReference type="Proteomes" id="UP001565447"/>
    </source>
</evidence>
<proteinExistence type="predicted"/>
<dbReference type="EMBL" id="JBGCBD010000001">
    <property type="protein sequence ID" value="MEY9809862.1"/>
    <property type="molecule type" value="Genomic_DNA"/>
</dbReference>
<organism evidence="1 2">
    <name type="scientific">Streptomyces albogriseolus</name>
    <dbReference type="NCBI Taxonomy" id="1887"/>
    <lineage>
        <taxon>Bacteria</taxon>
        <taxon>Bacillati</taxon>
        <taxon>Actinomycetota</taxon>
        <taxon>Actinomycetes</taxon>
        <taxon>Kitasatosporales</taxon>
        <taxon>Streptomycetaceae</taxon>
        <taxon>Streptomyces</taxon>
        <taxon>Streptomyces albogriseolus group</taxon>
    </lineage>
</organism>